<reference evidence="18" key="1">
    <citation type="submission" date="2016-10" db="EMBL/GenBank/DDBJ databases">
        <title>Sequence of Gallionella enrichment culture.</title>
        <authorList>
            <person name="Poehlein A."/>
            <person name="Muehling M."/>
            <person name="Daniel R."/>
        </authorList>
    </citation>
    <scope>NUCLEOTIDE SEQUENCE</scope>
</reference>
<accession>A0A1J5STD7</accession>
<evidence type="ECO:0000256" key="16">
    <source>
        <dbReference type="ARBA" id="ARBA00048914"/>
    </source>
</evidence>
<evidence type="ECO:0000256" key="4">
    <source>
        <dbReference type="ARBA" id="ARBA00004752"/>
    </source>
</evidence>
<name>A0A1J5STD7_9ZZZZ</name>
<comment type="cofactor">
    <cofactor evidence="1">
        <name>FAD</name>
        <dbReference type="ChEBI" id="CHEBI:57692"/>
    </cofactor>
</comment>
<keyword evidence="12" id="KW-0573">Peptidoglycan synthesis</keyword>
<dbReference type="InterPro" id="IPR011601">
    <property type="entry name" value="MurB_C"/>
</dbReference>
<keyword evidence="14" id="KW-0131">Cell cycle</keyword>
<dbReference type="NCBIfam" id="NF010480">
    <property type="entry name" value="PRK13905.1"/>
    <property type="match status" value="1"/>
</dbReference>
<dbReference type="GO" id="GO:0051301">
    <property type="term" value="P:cell division"/>
    <property type="evidence" value="ECO:0007669"/>
    <property type="project" value="UniProtKB-KW"/>
</dbReference>
<evidence type="ECO:0000256" key="8">
    <source>
        <dbReference type="ARBA" id="ARBA00022630"/>
    </source>
</evidence>
<evidence type="ECO:0000256" key="3">
    <source>
        <dbReference type="ARBA" id="ARBA00004496"/>
    </source>
</evidence>
<dbReference type="Pfam" id="PF02873">
    <property type="entry name" value="MurB_C"/>
    <property type="match status" value="1"/>
</dbReference>
<dbReference type="GO" id="GO:0071949">
    <property type="term" value="F:FAD binding"/>
    <property type="evidence" value="ECO:0007669"/>
    <property type="project" value="InterPro"/>
</dbReference>
<evidence type="ECO:0000256" key="2">
    <source>
        <dbReference type="ARBA" id="ARBA00003921"/>
    </source>
</evidence>
<feature type="domain" description="FAD-binding PCMH-type" evidence="17">
    <location>
        <begin position="32"/>
        <end position="222"/>
    </location>
</feature>
<dbReference type="GO" id="GO:0005829">
    <property type="term" value="C:cytosol"/>
    <property type="evidence" value="ECO:0007669"/>
    <property type="project" value="TreeGrafter"/>
</dbReference>
<dbReference type="InterPro" id="IPR006094">
    <property type="entry name" value="Oxid_FAD_bind_N"/>
</dbReference>
<dbReference type="InterPro" id="IPR016169">
    <property type="entry name" value="FAD-bd_PCMH_sub2"/>
</dbReference>
<dbReference type="PANTHER" id="PTHR21071:SF4">
    <property type="entry name" value="UDP-N-ACETYLENOLPYRUVOYLGLUCOSAMINE REDUCTASE"/>
    <property type="match status" value="1"/>
</dbReference>
<keyword evidence="7" id="KW-0132">Cell division</keyword>
<dbReference type="InterPro" id="IPR016166">
    <property type="entry name" value="FAD-bd_PCMH"/>
</dbReference>
<keyword evidence="11" id="KW-0133">Cell shape</keyword>
<dbReference type="InterPro" id="IPR016167">
    <property type="entry name" value="FAD-bd_PCMH_sub1"/>
</dbReference>
<dbReference type="SUPFAM" id="SSF56194">
    <property type="entry name" value="Uridine diphospho-N-Acetylenolpyruvylglucosamine reductase, MurB, C-terminal domain"/>
    <property type="match status" value="1"/>
</dbReference>
<dbReference type="Gene3D" id="3.30.465.10">
    <property type="match status" value="1"/>
</dbReference>
<evidence type="ECO:0000313" key="18">
    <source>
        <dbReference type="EMBL" id="OIR11785.1"/>
    </source>
</evidence>
<dbReference type="NCBIfam" id="TIGR00179">
    <property type="entry name" value="murB"/>
    <property type="match status" value="1"/>
</dbReference>
<dbReference type="InterPro" id="IPR036318">
    <property type="entry name" value="FAD-bd_PCMH-like_sf"/>
</dbReference>
<dbReference type="EC" id="1.3.1.98" evidence="5"/>
<evidence type="ECO:0000256" key="10">
    <source>
        <dbReference type="ARBA" id="ARBA00022857"/>
    </source>
</evidence>
<keyword evidence="8" id="KW-0285">Flavoprotein</keyword>
<comment type="subcellular location">
    <subcellularLocation>
        <location evidence="3">Cytoplasm</location>
    </subcellularLocation>
</comment>
<protein>
    <recommendedName>
        <fullName evidence="5">UDP-N-acetylmuramate dehydrogenase</fullName>
        <ecNumber evidence="5">1.3.1.98</ecNumber>
    </recommendedName>
</protein>
<gene>
    <name evidence="18" type="primary">murB_4</name>
    <name evidence="18" type="ORF">GALL_66410</name>
</gene>
<evidence type="ECO:0000256" key="13">
    <source>
        <dbReference type="ARBA" id="ARBA00023002"/>
    </source>
</evidence>
<dbReference type="GO" id="GO:0009252">
    <property type="term" value="P:peptidoglycan biosynthetic process"/>
    <property type="evidence" value="ECO:0007669"/>
    <property type="project" value="UniProtKB-UniPathway"/>
</dbReference>
<proteinExistence type="inferred from homology"/>
<keyword evidence="6" id="KW-0963">Cytoplasm</keyword>
<comment type="caution">
    <text evidence="18">The sequence shown here is derived from an EMBL/GenBank/DDBJ whole genome shotgun (WGS) entry which is preliminary data.</text>
</comment>
<dbReference type="SUPFAM" id="SSF56176">
    <property type="entry name" value="FAD-binding/transporter-associated domain-like"/>
    <property type="match status" value="1"/>
</dbReference>
<dbReference type="AlphaFoldDB" id="A0A1J5STD7"/>
<dbReference type="InterPro" id="IPR036635">
    <property type="entry name" value="MurB_C_sf"/>
</dbReference>
<evidence type="ECO:0000256" key="7">
    <source>
        <dbReference type="ARBA" id="ARBA00022618"/>
    </source>
</evidence>
<evidence type="ECO:0000256" key="15">
    <source>
        <dbReference type="ARBA" id="ARBA00023316"/>
    </source>
</evidence>
<organism evidence="18">
    <name type="scientific">mine drainage metagenome</name>
    <dbReference type="NCBI Taxonomy" id="410659"/>
    <lineage>
        <taxon>unclassified sequences</taxon>
        <taxon>metagenomes</taxon>
        <taxon>ecological metagenomes</taxon>
    </lineage>
</organism>
<evidence type="ECO:0000256" key="11">
    <source>
        <dbReference type="ARBA" id="ARBA00022960"/>
    </source>
</evidence>
<dbReference type="EMBL" id="MLJW01000019">
    <property type="protein sequence ID" value="OIR11785.1"/>
    <property type="molecule type" value="Genomic_DNA"/>
</dbReference>
<dbReference type="PANTHER" id="PTHR21071">
    <property type="entry name" value="UDP-N-ACETYLENOLPYRUVOYLGLUCOSAMINE REDUCTASE"/>
    <property type="match status" value="1"/>
</dbReference>
<dbReference type="Gene3D" id="3.90.78.10">
    <property type="entry name" value="UDP-N-acetylenolpyruvoylglucosamine reductase, C-terminal domain"/>
    <property type="match status" value="1"/>
</dbReference>
<evidence type="ECO:0000256" key="6">
    <source>
        <dbReference type="ARBA" id="ARBA00022490"/>
    </source>
</evidence>
<keyword evidence="15" id="KW-0961">Cell wall biogenesis/degradation</keyword>
<comment type="function">
    <text evidence="2">Cell wall formation.</text>
</comment>
<keyword evidence="10" id="KW-0521">NADP</keyword>
<evidence type="ECO:0000256" key="1">
    <source>
        <dbReference type="ARBA" id="ARBA00001974"/>
    </source>
</evidence>
<evidence type="ECO:0000259" key="17">
    <source>
        <dbReference type="PROSITE" id="PS51387"/>
    </source>
</evidence>
<dbReference type="PROSITE" id="PS51387">
    <property type="entry name" value="FAD_PCMH"/>
    <property type="match status" value="1"/>
</dbReference>
<dbReference type="UniPathway" id="UPA00219"/>
<dbReference type="InterPro" id="IPR003170">
    <property type="entry name" value="MurB"/>
</dbReference>
<comment type="catalytic activity">
    <reaction evidence="16">
        <text>UDP-N-acetyl-alpha-D-muramate + NADP(+) = UDP-N-acetyl-3-O-(1-carboxyvinyl)-alpha-D-glucosamine + NADPH + H(+)</text>
        <dbReference type="Rhea" id="RHEA:12248"/>
        <dbReference type="ChEBI" id="CHEBI:15378"/>
        <dbReference type="ChEBI" id="CHEBI:57783"/>
        <dbReference type="ChEBI" id="CHEBI:58349"/>
        <dbReference type="ChEBI" id="CHEBI:68483"/>
        <dbReference type="ChEBI" id="CHEBI:70757"/>
        <dbReference type="EC" id="1.3.1.98"/>
    </reaction>
</comment>
<evidence type="ECO:0000256" key="9">
    <source>
        <dbReference type="ARBA" id="ARBA00022827"/>
    </source>
</evidence>
<sequence length="329" mass="36023">MNMSEPKKFNAEGLRGELLHDEPMSRHVSWRAGGAAQRLYQPADLADLQRFLRQTPASEPLIAVGLGSNLLVREGGFRGTVLLMVGALTELRMEGEYIYAQAGVPGAKLARFAATNNLCGAEFFVGIPGTLGGMLAMNAGCYGGETWQKVRRVQVLKRRGELLERTPQEYEIGYRSVRRIRDTGYGIQDGVRSAEGVTESCIPHPETCDEFFVGAWLKLETGDVEVARREIKALMEKRSASQPLQLPNAGSVFRNPPGNHAAKLIEGCGLKGRRIGGAQVSEKHANFIVNVDKATATDIEDLIEDVRATVESRTGVRLHPEVRIIGERA</sequence>
<keyword evidence="9" id="KW-0274">FAD</keyword>
<keyword evidence="13 18" id="KW-0560">Oxidoreductase</keyword>
<dbReference type="GO" id="GO:0008360">
    <property type="term" value="P:regulation of cell shape"/>
    <property type="evidence" value="ECO:0007669"/>
    <property type="project" value="UniProtKB-KW"/>
</dbReference>
<dbReference type="Gene3D" id="3.30.43.10">
    <property type="entry name" value="Uridine Diphospho-n-acetylenolpyruvylglucosamine Reductase, domain 2"/>
    <property type="match status" value="1"/>
</dbReference>
<dbReference type="GO" id="GO:0008762">
    <property type="term" value="F:UDP-N-acetylmuramate dehydrogenase activity"/>
    <property type="evidence" value="ECO:0007669"/>
    <property type="project" value="UniProtKB-EC"/>
</dbReference>
<dbReference type="GO" id="GO:0071555">
    <property type="term" value="P:cell wall organization"/>
    <property type="evidence" value="ECO:0007669"/>
    <property type="project" value="UniProtKB-KW"/>
</dbReference>
<evidence type="ECO:0000256" key="14">
    <source>
        <dbReference type="ARBA" id="ARBA00023306"/>
    </source>
</evidence>
<dbReference type="HAMAP" id="MF_00037">
    <property type="entry name" value="MurB"/>
    <property type="match status" value="1"/>
</dbReference>
<evidence type="ECO:0000256" key="12">
    <source>
        <dbReference type="ARBA" id="ARBA00022984"/>
    </source>
</evidence>
<comment type="pathway">
    <text evidence="4">Cell wall biogenesis; peptidoglycan biosynthesis.</text>
</comment>
<dbReference type="Pfam" id="PF01565">
    <property type="entry name" value="FAD_binding_4"/>
    <property type="match status" value="1"/>
</dbReference>
<evidence type="ECO:0000256" key="5">
    <source>
        <dbReference type="ARBA" id="ARBA00012518"/>
    </source>
</evidence>